<evidence type="ECO:0000313" key="1">
    <source>
        <dbReference type="EMBL" id="KAJ9099126.1"/>
    </source>
</evidence>
<reference evidence="1" key="1">
    <citation type="submission" date="2023-04" db="EMBL/GenBank/DDBJ databases">
        <title>Draft Genome sequencing of Naganishia species isolated from polar environments using Oxford Nanopore Technology.</title>
        <authorList>
            <person name="Leo P."/>
            <person name="Venkateswaran K."/>
        </authorList>
    </citation>
    <scope>NUCLEOTIDE SEQUENCE</scope>
    <source>
        <strain evidence="1">MNA-CCFEE 5423</strain>
    </source>
</reference>
<dbReference type="Proteomes" id="UP001227268">
    <property type="component" value="Unassembled WGS sequence"/>
</dbReference>
<organism evidence="1 2">
    <name type="scientific">Naganishia friedmannii</name>
    <dbReference type="NCBI Taxonomy" id="89922"/>
    <lineage>
        <taxon>Eukaryota</taxon>
        <taxon>Fungi</taxon>
        <taxon>Dikarya</taxon>
        <taxon>Basidiomycota</taxon>
        <taxon>Agaricomycotina</taxon>
        <taxon>Tremellomycetes</taxon>
        <taxon>Filobasidiales</taxon>
        <taxon>Filobasidiaceae</taxon>
        <taxon>Naganishia</taxon>
    </lineage>
</organism>
<name>A0ACC2VJ42_9TREE</name>
<comment type="caution">
    <text evidence="1">The sequence shown here is derived from an EMBL/GenBank/DDBJ whole genome shotgun (WGS) entry which is preliminary data.</text>
</comment>
<sequence>MTPSTRRVLTAVLAGQRHHGGARIRVVGAQRGERWSSSFSSAASVSSTNATQPQSRPHSAVAAAPTTTTAIANNLARVYEILESQVGGEEEWSARVQKAMQRLATTTTMTDPGNLRTRVAVYSDDVLPSTTSAAGAAAAAAGNVVTSLLLDPFAEDEPTRLAITQRHSEPHAGGEYVIRYAEKTAREIDSLSCNSPWLRDANVDLVEIISKTPQQAISSVLESDVILLILDPIRLLDTPRLPALVRELEHKRGVYFIVDGELPGAVLAPDASEARTRVEERLREQLGGLWGRSGNGNGGTGLAAAEGWPKTLFMHSERGISAIHSLRRVISLAHSEAADARPVASAVEDVQSRAFREFQERYVDSNLGDVSQSLIADIRGLAAGVTTNSEQAPAMTSPTTNLQTRTAEHVLLRSLHYIDSVLTSLTAHSLRVRKQATALREAAEDEERDIVLLASTTWRRSLQTEMQRTRDAVARVLGQRFGGWRVLTGRAERVEEEVAGQVVVHWGYALTQQLAFDTGRLEQIHRSLSQKTDTLLRSFAALHSSSTTTTTPFYSPILINSLSQLEQTHQITPAALTSPIHARRTQLLSFVVPALQKRAYTTAYTAWSLVFASTSLSWTACVPLDLLDPASSLGVGLLGSMAAFRWAVGAWQRAQKKFWADWERVEAGLEHDLGRDLSEVVQGRVVAKAFAGADGLEALVKKRMARVDEVDAKVNSVRQSL</sequence>
<keyword evidence="2" id="KW-1185">Reference proteome</keyword>
<accession>A0ACC2VJ42</accession>
<protein>
    <submittedName>
        <fullName evidence="1">Uncharacterized protein</fullName>
    </submittedName>
</protein>
<gene>
    <name evidence="1" type="ORF">QFC21_004005</name>
</gene>
<evidence type="ECO:0000313" key="2">
    <source>
        <dbReference type="Proteomes" id="UP001227268"/>
    </source>
</evidence>
<proteinExistence type="predicted"/>
<dbReference type="EMBL" id="JASBWT010000013">
    <property type="protein sequence ID" value="KAJ9099126.1"/>
    <property type="molecule type" value="Genomic_DNA"/>
</dbReference>